<evidence type="ECO:0000256" key="1">
    <source>
        <dbReference type="SAM" id="MobiDB-lite"/>
    </source>
</evidence>
<comment type="caution">
    <text evidence="2">The sequence shown here is derived from an EMBL/GenBank/DDBJ whole genome shotgun (WGS) entry which is preliminary data.</text>
</comment>
<keyword evidence="3" id="KW-1185">Reference proteome</keyword>
<gene>
    <name evidence="2" type="ORF">C2G38_2037099</name>
</gene>
<sequence>MGLDAGSLAIQELNNLMKDFIARHAPKCTAKQTSKHPPKHNQENQELSQRNCKRTLLVNLDNTENRSDILEDSDSDNFDSNSNYGYTDESDDNNEDRPIFNSKSYYSGQKSCTTQNTIKGVTRNKKEKCKATKNYWTKTNRMSTMS</sequence>
<evidence type="ECO:0000313" key="3">
    <source>
        <dbReference type="Proteomes" id="UP000266673"/>
    </source>
</evidence>
<organism evidence="2 3">
    <name type="scientific">Gigaspora rosea</name>
    <dbReference type="NCBI Taxonomy" id="44941"/>
    <lineage>
        <taxon>Eukaryota</taxon>
        <taxon>Fungi</taxon>
        <taxon>Fungi incertae sedis</taxon>
        <taxon>Mucoromycota</taxon>
        <taxon>Glomeromycotina</taxon>
        <taxon>Glomeromycetes</taxon>
        <taxon>Diversisporales</taxon>
        <taxon>Gigasporaceae</taxon>
        <taxon>Gigaspora</taxon>
    </lineage>
</organism>
<dbReference type="AlphaFoldDB" id="A0A397VE08"/>
<reference evidence="2 3" key="1">
    <citation type="submission" date="2018-06" db="EMBL/GenBank/DDBJ databases">
        <title>Comparative genomics reveals the genomic features of Rhizophagus irregularis, R. cerebriforme, R. diaphanum and Gigaspora rosea, and their symbiotic lifestyle signature.</title>
        <authorList>
            <person name="Morin E."/>
            <person name="San Clemente H."/>
            <person name="Chen E.C.H."/>
            <person name="De La Providencia I."/>
            <person name="Hainaut M."/>
            <person name="Kuo A."/>
            <person name="Kohler A."/>
            <person name="Murat C."/>
            <person name="Tang N."/>
            <person name="Roy S."/>
            <person name="Loubradou J."/>
            <person name="Henrissat B."/>
            <person name="Grigoriev I.V."/>
            <person name="Corradi N."/>
            <person name="Roux C."/>
            <person name="Martin F.M."/>
        </authorList>
    </citation>
    <scope>NUCLEOTIDE SEQUENCE [LARGE SCALE GENOMIC DNA]</scope>
    <source>
        <strain evidence="2 3">DAOM 194757</strain>
    </source>
</reference>
<protein>
    <submittedName>
        <fullName evidence="2">Uncharacterized protein</fullName>
    </submittedName>
</protein>
<dbReference type="EMBL" id="QKWP01000555">
    <property type="protein sequence ID" value="RIB18193.1"/>
    <property type="molecule type" value="Genomic_DNA"/>
</dbReference>
<accession>A0A397VE08</accession>
<feature type="region of interest" description="Disordered" evidence="1">
    <location>
        <begin position="63"/>
        <end position="101"/>
    </location>
</feature>
<dbReference type="Proteomes" id="UP000266673">
    <property type="component" value="Unassembled WGS sequence"/>
</dbReference>
<name>A0A397VE08_9GLOM</name>
<feature type="region of interest" description="Disordered" evidence="1">
    <location>
        <begin position="29"/>
        <end position="50"/>
    </location>
</feature>
<evidence type="ECO:0000313" key="2">
    <source>
        <dbReference type="EMBL" id="RIB18193.1"/>
    </source>
</evidence>
<proteinExistence type="predicted"/>